<dbReference type="GO" id="GO:0003735">
    <property type="term" value="F:structural constituent of ribosome"/>
    <property type="evidence" value="ECO:0007669"/>
    <property type="project" value="InterPro"/>
</dbReference>
<dbReference type="VEuPathDB" id="MicrosporidiaDB:EHP00_1590"/>
<evidence type="ECO:0000256" key="1">
    <source>
        <dbReference type="ARBA" id="ARBA00008596"/>
    </source>
</evidence>
<dbReference type="STRING" id="646526.A0A1W0E7M7"/>
<dbReference type="InterPro" id="IPR000892">
    <property type="entry name" value="Ribosomal_eS26"/>
</dbReference>
<dbReference type="InterPro" id="IPR038551">
    <property type="entry name" value="Ribosomal_eS26_sf"/>
</dbReference>
<dbReference type="Proteomes" id="UP000192758">
    <property type="component" value="Unassembled WGS sequence"/>
</dbReference>
<evidence type="ECO:0000313" key="5">
    <source>
        <dbReference type="EMBL" id="OQS55212.1"/>
    </source>
</evidence>
<dbReference type="GO" id="GO:0006412">
    <property type="term" value="P:translation"/>
    <property type="evidence" value="ECO:0007669"/>
    <property type="project" value="InterPro"/>
</dbReference>
<dbReference type="PANTHER" id="PTHR12538:SF0">
    <property type="entry name" value="40S RIBOSOMAL PROTEIN S26"/>
    <property type="match status" value="1"/>
</dbReference>
<evidence type="ECO:0000256" key="2">
    <source>
        <dbReference type="ARBA" id="ARBA00022980"/>
    </source>
</evidence>
<keyword evidence="2 4" id="KW-0689">Ribosomal protein</keyword>
<organism evidence="5 6">
    <name type="scientific">Ecytonucleospora hepatopenaei</name>
    <dbReference type="NCBI Taxonomy" id="646526"/>
    <lineage>
        <taxon>Eukaryota</taxon>
        <taxon>Fungi</taxon>
        <taxon>Fungi incertae sedis</taxon>
        <taxon>Microsporidia</taxon>
        <taxon>Enterocytozoonidae</taxon>
        <taxon>Ecytonucleospora</taxon>
    </lineage>
</organism>
<evidence type="ECO:0000313" key="6">
    <source>
        <dbReference type="Proteomes" id="UP000192758"/>
    </source>
</evidence>
<dbReference type="AlphaFoldDB" id="A0A1W0E7M7"/>
<evidence type="ECO:0000256" key="3">
    <source>
        <dbReference type="ARBA" id="ARBA00023274"/>
    </source>
</evidence>
<name>A0A1W0E7M7_9MICR</name>
<comment type="caution">
    <text evidence="5">The sequence shown here is derived from an EMBL/GenBank/DDBJ whole genome shotgun (WGS) entry which is preliminary data.</text>
</comment>
<sequence>MPVKRKNGGRQKMNRGSVNTLQCIQCGALVPKDKAVSRATNNALIEQACMDDLNLATIYNKPEVPSFFNIDNYCVSCACHLRIVKVRAECHRKKRFVPRSLRVKK</sequence>
<dbReference type="EMBL" id="MNPJ01000013">
    <property type="protein sequence ID" value="OQS55212.1"/>
    <property type="molecule type" value="Genomic_DNA"/>
</dbReference>
<keyword evidence="6" id="KW-1185">Reference proteome</keyword>
<comment type="similarity">
    <text evidence="1 4">Belongs to the eukaryotic ribosomal protein eS26 family.</text>
</comment>
<protein>
    <recommendedName>
        <fullName evidence="4">40S ribosomal protein S26</fullName>
    </recommendedName>
</protein>
<dbReference type="GO" id="GO:0003729">
    <property type="term" value="F:mRNA binding"/>
    <property type="evidence" value="ECO:0007669"/>
    <property type="project" value="TreeGrafter"/>
</dbReference>
<dbReference type="OrthoDB" id="10262653at2759"/>
<dbReference type="Pfam" id="PF01283">
    <property type="entry name" value="Ribosomal_S26e"/>
    <property type="match status" value="1"/>
</dbReference>
<keyword evidence="3 4" id="KW-0687">Ribonucleoprotein</keyword>
<dbReference type="Gene3D" id="3.30.1740.20">
    <property type="entry name" value="Ribosomal protein S26e"/>
    <property type="match status" value="1"/>
</dbReference>
<evidence type="ECO:0000256" key="4">
    <source>
        <dbReference type="RuleBase" id="RU363128"/>
    </source>
</evidence>
<gene>
    <name evidence="5" type="primary">RPS26</name>
    <name evidence="5" type="ORF">EHP00_1590</name>
</gene>
<accession>A0A1W0E7M7</accession>
<dbReference type="GO" id="GO:0022627">
    <property type="term" value="C:cytosolic small ribosomal subunit"/>
    <property type="evidence" value="ECO:0007669"/>
    <property type="project" value="TreeGrafter"/>
</dbReference>
<dbReference type="PANTHER" id="PTHR12538">
    <property type="entry name" value="40S RIBOSOMAL PROTEIN S26"/>
    <property type="match status" value="1"/>
</dbReference>
<reference evidence="5 6" key="1">
    <citation type="journal article" date="2017" name="Environ. Microbiol.">
        <title>Decay of the glycolytic pathway and adaptation to intranuclear parasitism within Enterocytozoonidae microsporidia.</title>
        <authorList>
            <person name="Wiredu Boakye D."/>
            <person name="Jaroenlak P."/>
            <person name="Prachumwat A."/>
            <person name="Williams T.A."/>
            <person name="Bateman K.S."/>
            <person name="Itsathitphaisarn O."/>
            <person name="Sritunyalucksana K."/>
            <person name="Paszkiewicz K.H."/>
            <person name="Moore K.A."/>
            <person name="Stentiford G.D."/>
            <person name="Williams B.A."/>
        </authorList>
    </citation>
    <scope>NUCLEOTIDE SEQUENCE [LARGE SCALE GENOMIC DNA]</scope>
    <source>
        <strain evidence="5 6">TH1</strain>
    </source>
</reference>
<proteinExistence type="inferred from homology"/>